<evidence type="ECO:0000256" key="1">
    <source>
        <dbReference type="SAM" id="MobiDB-lite"/>
    </source>
</evidence>
<protein>
    <submittedName>
        <fullName evidence="2">Hypp2831 protein</fullName>
    </submittedName>
</protein>
<name>A0A8J9ZXR4_BRALA</name>
<keyword evidence="3" id="KW-1185">Reference proteome</keyword>
<gene>
    <name evidence="2" type="primary">Hypp2831</name>
    <name evidence="2" type="ORF">BLAG_LOCUS18550</name>
</gene>
<sequence>MEEVVMEEVHSLNPDLPSIANMVFQKIKDILPRQPRVYNFVVDFEDGRWGITKSDGCVPQLQQKRVRRLQPDYYQKAGAYEFMRKLMVLHFLSNKHIRGAFREMRGTENPLLLGLTDYMEADQQRLDGGRKDETLHWEEDKEICLDPLIHRHPVKLHYALRKLVKTARRTRAKKQVIQRFQSVADFCLKHAEEEGIGEKIREMMITPSEKRLMYEAKKSEAFLDNRSKRGTRPPPPTAAYGPPKATPASSGTRGARGREPEGTCRHGRAGTRAKPACVTIAAGGAT</sequence>
<organism evidence="2 3">
    <name type="scientific">Branchiostoma lanceolatum</name>
    <name type="common">Common lancelet</name>
    <name type="synonym">Amphioxus lanceolatum</name>
    <dbReference type="NCBI Taxonomy" id="7740"/>
    <lineage>
        <taxon>Eukaryota</taxon>
        <taxon>Metazoa</taxon>
        <taxon>Chordata</taxon>
        <taxon>Cephalochordata</taxon>
        <taxon>Leptocardii</taxon>
        <taxon>Amphioxiformes</taxon>
        <taxon>Branchiostomatidae</taxon>
        <taxon>Branchiostoma</taxon>
    </lineage>
</organism>
<dbReference type="Proteomes" id="UP000838412">
    <property type="component" value="Chromosome 4"/>
</dbReference>
<feature type="region of interest" description="Disordered" evidence="1">
    <location>
        <begin position="221"/>
        <end position="275"/>
    </location>
</feature>
<dbReference type="EMBL" id="OV696689">
    <property type="protein sequence ID" value="CAH1264056.1"/>
    <property type="molecule type" value="Genomic_DNA"/>
</dbReference>
<dbReference type="AlphaFoldDB" id="A0A8J9ZXR4"/>
<reference evidence="2" key="1">
    <citation type="submission" date="2022-01" db="EMBL/GenBank/DDBJ databases">
        <authorList>
            <person name="Braso-Vives M."/>
        </authorList>
    </citation>
    <scope>NUCLEOTIDE SEQUENCE</scope>
</reference>
<evidence type="ECO:0000313" key="3">
    <source>
        <dbReference type="Proteomes" id="UP000838412"/>
    </source>
</evidence>
<accession>A0A8J9ZXR4</accession>
<evidence type="ECO:0000313" key="2">
    <source>
        <dbReference type="EMBL" id="CAH1264056.1"/>
    </source>
</evidence>
<feature type="compositionally biased region" description="Low complexity" evidence="1">
    <location>
        <begin position="238"/>
        <end position="248"/>
    </location>
</feature>
<proteinExistence type="predicted"/>